<dbReference type="PANTHER" id="PTHR30620:SF123">
    <property type="entry name" value="BETA-XYLOSIDASE"/>
    <property type="match status" value="1"/>
</dbReference>
<evidence type="ECO:0000313" key="4">
    <source>
        <dbReference type="Proteomes" id="UP000246005"/>
    </source>
</evidence>
<dbReference type="PRINTS" id="PR00133">
    <property type="entry name" value="GLHYDRLASE3"/>
</dbReference>
<proteinExistence type="predicted"/>
<dbReference type="Gene3D" id="3.40.50.1700">
    <property type="entry name" value="Glycoside hydrolase family 3 C-terminal domain"/>
    <property type="match status" value="1"/>
</dbReference>
<evidence type="ECO:0000313" key="3">
    <source>
        <dbReference type="EMBL" id="PWK81412.1"/>
    </source>
</evidence>
<dbReference type="GO" id="GO:0009251">
    <property type="term" value="P:glucan catabolic process"/>
    <property type="evidence" value="ECO:0007669"/>
    <property type="project" value="TreeGrafter"/>
</dbReference>
<dbReference type="Pfam" id="PF01915">
    <property type="entry name" value="Glyco_hydro_3_C"/>
    <property type="match status" value="1"/>
</dbReference>
<dbReference type="FunFam" id="3.20.20.300:FF:000011">
    <property type="entry name" value="Glycosyl hydrolase"/>
    <property type="match status" value="1"/>
</dbReference>
<feature type="domain" description="Fibronectin type III-like" evidence="2">
    <location>
        <begin position="666"/>
        <end position="735"/>
    </location>
</feature>
<evidence type="ECO:0000256" key="1">
    <source>
        <dbReference type="ARBA" id="ARBA00022801"/>
    </source>
</evidence>
<dbReference type="InterPro" id="IPR051915">
    <property type="entry name" value="Cellulose_Degrad_GH3"/>
</dbReference>
<gene>
    <name evidence="3" type="ORF">C8D88_11734</name>
</gene>
<dbReference type="SUPFAM" id="SSF52279">
    <property type="entry name" value="Beta-D-glucan exohydrolase, C-terminal domain"/>
    <property type="match status" value="1"/>
</dbReference>
<accession>A0A316HJM2</accession>
<reference evidence="3 4" key="1">
    <citation type="submission" date="2018-05" db="EMBL/GenBank/DDBJ databases">
        <title>Genomic Encyclopedia of Type Strains, Phase IV (KMG-IV): sequencing the most valuable type-strain genomes for metagenomic binning, comparative biology and taxonomic classification.</title>
        <authorList>
            <person name="Goeker M."/>
        </authorList>
    </citation>
    <scope>NUCLEOTIDE SEQUENCE [LARGE SCALE GENOMIC DNA]</scope>
    <source>
        <strain evidence="3 4">DSM 45480</strain>
    </source>
</reference>
<dbReference type="InterPro" id="IPR002772">
    <property type="entry name" value="Glyco_hydro_3_C"/>
</dbReference>
<dbReference type="Pfam" id="PF00933">
    <property type="entry name" value="Glyco_hydro_3"/>
    <property type="match status" value="1"/>
</dbReference>
<protein>
    <submittedName>
        <fullName evidence="3">Beta-glucosidase</fullName>
    </submittedName>
</protein>
<dbReference type="Gene3D" id="3.20.20.300">
    <property type="entry name" value="Glycoside hydrolase, family 3, N-terminal domain"/>
    <property type="match status" value="1"/>
</dbReference>
<dbReference type="GO" id="GO:0008422">
    <property type="term" value="F:beta-glucosidase activity"/>
    <property type="evidence" value="ECO:0007669"/>
    <property type="project" value="TreeGrafter"/>
</dbReference>
<dbReference type="Gene3D" id="2.60.40.10">
    <property type="entry name" value="Immunoglobulins"/>
    <property type="match status" value="1"/>
</dbReference>
<dbReference type="SUPFAM" id="SSF51445">
    <property type="entry name" value="(Trans)glycosidases"/>
    <property type="match status" value="1"/>
</dbReference>
<dbReference type="InterPro" id="IPR036962">
    <property type="entry name" value="Glyco_hydro_3_N_sf"/>
</dbReference>
<dbReference type="InterPro" id="IPR026891">
    <property type="entry name" value="Fn3-like"/>
</dbReference>
<dbReference type="InterPro" id="IPR036881">
    <property type="entry name" value="Glyco_hydro_3_C_sf"/>
</dbReference>
<organism evidence="3 4">
    <name type="scientific">Lentzea atacamensis</name>
    <dbReference type="NCBI Taxonomy" id="531938"/>
    <lineage>
        <taxon>Bacteria</taxon>
        <taxon>Bacillati</taxon>
        <taxon>Actinomycetota</taxon>
        <taxon>Actinomycetes</taxon>
        <taxon>Pseudonocardiales</taxon>
        <taxon>Pseudonocardiaceae</taxon>
        <taxon>Lentzea</taxon>
    </lineage>
</organism>
<dbReference type="PANTHER" id="PTHR30620">
    <property type="entry name" value="PERIPLASMIC BETA-GLUCOSIDASE-RELATED"/>
    <property type="match status" value="1"/>
</dbReference>
<comment type="caution">
    <text evidence="3">The sequence shown here is derived from an EMBL/GenBank/DDBJ whole genome shotgun (WGS) entry which is preliminary data.</text>
</comment>
<dbReference type="Proteomes" id="UP000246005">
    <property type="component" value="Unassembled WGS sequence"/>
</dbReference>
<dbReference type="InterPro" id="IPR001764">
    <property type="entry name" value="Glyco_hydro_3_N"/>
</dbReference>
<dbReference type="InterPro" id="IPR017853">
    <property type="entry name" value="GH"/>
</dbReference>
<evidence type="ECO:0000259" key="2">
    <source>
        <dbReference type="SMART" id="SM01217"/>
    </source>
</evidence>
<dbReference type="RefSeq" id="WP_109641324.1">
    <property type="nucleotide sequence ID" value="NZ_QGHB01000017.1"/>
</dbReference>
<dbReference type="EMBL" id="QGHB01000017">
    <property type="protein sequence ID" value="PWK81412.1"/>
    <property type="molecule type" value="Genomic_DNA"/>
</dbReference>
<sequence length="767" mass="81436">MTTEATTSGELWRDPSVAIADRVRDLMARMTVREKVAQLYGVWVGIDSAGEVAPHQHDLIVEPPSLDDLSRHGIGQLTRVFGTRPIAPDVGARSLARTQRQIIAGNRFRIPAMVHEECLTGLAAWQATVYPSPLCWGATFEPDLVRRMGEHIGRSMRRLGVHQGLAPVLDVARDLRWGRVEESIGEDPHLVGTIGAAYVAGVESAGVVATLKHFAGYSLSRAGRNMAPVSIGSRELADVILPPFEMALRAGARSVMNSYTSNDGVPVAADPAMLTDLLRGEYGFTGTVVADYFAVAFLYRLHGVAAGREDSAAQALAAGIDVELPTVDCYGEPLLAEIDAGRVDLALVDRALERVLRQKCELGLLDPDFSPEPDTDVNLDDPASRAMAREVAERSVVLLRNEGVLPLTGKRRIAVVGPRADDPAAMMGCYAFPLHVGVHHPDVPIGVEAPTVVEALRADHDVEFALGCPVQGGTDEDIALAVEAARQAEVCVAVLGDQAGLFGGGTSGEGCDVTDLVLPGRQEELLEALIATGTPVVLVLLSGRPYELFRQIDRLSAVVCGFYPGEEGAAALAGVLSGRINPSGRLPLSFPGAGSAQPSTYLTAPLGARSEVSSVDPTPLFSFGHGLSYAPVTWVAVEADAAEWPADGTCRLVTTLRNDNEISTTEVVQIYLHDPVAEVARPVQQLIGAVKVDLAPGQTRTVTAVLHADLTSYTGRAGHRQVDLGEVELRVGRSSADVHATVALTLTGSARRVGFDRTLVPEFEIGS</sequence>
<name>A0A316HJM2_9PSEU</name>
<dbReference type="InterPro" id="IPR013783">
    <property type="entry name" value="Ig-like_fold"/>
</dbReference>
<dbReference type="AlphaFoldDB" id="A0A316HJM2"/>
<keyword evidence="1" id="KW-0378">Hydrolase</keyword>
<dbReference type="SMART" id="SM01217">
    <property type="entry name" value="Fn3_like"/>
    <property type="match status" value="1"/>
</dbReference>
<dbReference type="Pfam" id="PF14310">
    <property type="entry name" value="Fn3-like"/>
    <property type="match status" value="1"/>
</dbReference>